<dbReference type="RefSeq" id="WP_176066308.1">
    <property type="nucleotide sequence ID" value="NZ_BJTG01000006.1"/>
</dbReference>
<dbReference type="AlphaFoldDB" id="A0A7I9VPQ5"/>
<dbReference type="GO" id="GO:0016491">
    <property type="term" value="F:oxidoreductase activity"/>
    <property type="evidence" value="ECO:0007669"/>
    <property type="project" value="UniProtKB-KW"/>
</dbReference>
<dbReference type="Gene3D" id="3.40.50.720">
    <property type="entry name" value="NAD(P)-binding Rossmann-like Domain"/>
    <property type="match status" value="1"/>
</dbReference>
<name>A0A7I9VPQ5_9BACT</name>
<dbReference type="Pfam" id="PF08240">
    <property type="entry name" value="ADH_N"/>
    <property type="match status" value="1"/>
</dbReference>
<dbReference type="Gene3D" id="3.90.180.10">
    <property type="entry name" value="Medium-chain alcohol dehydrogenases, catalytic domain"/>
    <property type="match status" value="1"/>
</dbReference>
<evidence type="ECO:0000256" key="1">
    <source>
        <dbReference type="ARBA" id="ARBA00023002"/>
    </source>
</evidence>
<dbReference type="SUPFAM" id="SSF51735">
    <property type="entry name" value="NAD(P)-binding Rossmann-fold domains"/>
    <property type="match status" value="1"/>
</dbReference>
<dbReference type="EMBL" id="BJTG01000006">
    <property type="protein sequence ID" value="GEJ58100.1"/>
    <property type="molecule type" value="Genomic_DNA"/>
</dbReference>
<dbReference type="SMART" id="SM00829">
    <property type="entry name" value="PKS_ER"/>
    <property type="match status" value="1"/>
</dbReference>
<comment type="caution">
    <text evidence="3">The sequence shown here is derived from an EMBL/GenBank/DDBJ whole genome shotgun (WGS) entry which is preliminary data.</text>
</comment>
<reference evidence="4" key="1">
    <citation type="journal article" date="2020" name="Appl. Environ. Microbiol.">
        <title>Diazotrophic Anaeromyxobacter Isolates from Soils.</title>
        <authorList>
            <person name="Masuda Y."/>
            <person name="Yamanaka H."/>
            <person name="Xu Z.X."/>
            <person name="Shiratori Y."/>
            <person name="Aono T."/>
            <person name="Amachi S."/>
            <person name="Senoo K."/>
            <person name="Itoh H."/>
        </authorList>
    </citation>
    <scope>NUCLEOTIDE SEQUENCE [LARGE SCALE GENOMIC DNA]</scope>
    <source>
        <strain evidence="4">R267</strain>
    </source>
</reference>
<protein>
    <submittedName>
        <fullName evidence="3">Oxidoreductase</fullName>
    </submittedName>
</protein>
<proteinExistence type="predicted"/>
<evidence type="ECO:0000313" key="4">
    <source>
        <dbReference type="Proteomes" id="UP000503640"/>
    </source>
</evidence>
<dbReference type="Proteomes" id="UP000503640">
    <property type="component" value="Unassembled WGS sequence"/>
</dbReference>
<evidence type="ECO:0000259" key="2">
    <source>
        <dbReference type="SMART" id="SM00829"/>
    </source>
</evidence>
<dbReference type="Pfam" id="PF13602">
    <property type="entry name" value="ADH_zinc_N_2"/>
    <property type="match status" value="1"/>
</dbReference>
<accession>A0A7I9VPQ5</accession>
<keyword evidence="4" id="KW-1185">Reference proteome</keyword>
<sequence>MRAIWITRVGGPEVLEVRDGPDPAPRAGEVRVRVRAAGLNFADIMARLGLYPDAPKLPAVVGYEAAGVVDALGPGVTAPAVGTRVLAMTRFGGQAELVCVPAAQAVPMPEGMSFEEGAALPVNYLTAYHALFRVAALRPREKVLVHMAAGGVGLAALQLCRTVEGVETFGTASAGKHAALRQQGCDHPIDYRSQDYEAEVRRLTGGRGVDIVLDPLGGKDWKKGYRLLRPAGRLVAYGFANLASGEKRDYLRLAQEMVQLPVYTPIGLMNDNRAVAGVNMGHLWGELELLAEEMTALVGLYQRGAIRPHVDATFPFARAAEAHRHIQSRRNVGKVVLVP</sequence>
<dbReference type="InterPro" id="IPR013154">
    <property type="entry name" value="ADH-like_N"/>
</dbReference>
<keyword evidence="1" id="KW-0560">Oxidoreductase</keyword>
<feature type="domain" description="Enoyl reductase (ER)" evidence="2">
    <location>
        <begin position="10"/>
        <end position="337"/>
    </location>
</feature>
<dbReference type="InterPro" id="IPR052100">
    <property type="entry name" value="SV-ATPase_mito-regulator"/>
</dbReference>
<dbReference type="PANTHER" id="PTHR44054:SF1">
    <property type="entry name" value="SYNAPTIC VESICLE MEMBRANE PROTEIN VAT-1 HOMOLOG"/>
    <property type="match status" value="1"/>
</dbReference>
<evidence type="ECO:0000313" key="3">
    <source>
        <dbReference type="EMBL" id="GEJ58100.1"/>
    </source>
</evidence>
<dbReference type="InterPro" id="IPR020843">
    <property type="entry name" value="ER"/>
</dbReference>
<dbReference type="CDD" id="cd08275">
    <property type="entry name" value="MDR3"/>
    <property type="match status" value="1"/>
</dbReference>
<dbReference type="SUPFAM" id="SSF50129">
    <property type="entry name" value="GroES-like"/>
    <property type="match status" value="1"/>
</dbReference>
<dbReference type="PANTHER" id="PTHR44054">
    <property type="entry name" value="SYNAPTIC VESICLE MEMBRANE PROTEIN VAT-1 HOMOLOG-LIKE"/>
    <property type="match status" value="1"/>
</dbReference>
<organism evidence="3 4">
    <name type="scientific">Anaeromyxobacter diazotrophicus</name>
    <dbReference type="NCBI Taxonomy" id="2590199"/>
    <lineage>
        <taxon>Bacteria</taxon>
        <taxon>Pseudomonadati</taxon>
        <taxon>Myxococcota</taxon>
        <taxon>Myxococcia</taxon>
        <taxon>Myxococcales</taxon>
        <taxon>Cystobacterineae</taxon>
        <taxon>Anaeromyxobacteraceae</taxon>
        <taxon>Anaeromyxobacter</taxon>
    </lineage>
</organism>
<dbReference type="InterPro" id="IPR036291">
    <property type="entry name" value="NAD(P)-bd_dom_sf"/>
</dbReference>
<gene>
    <name evidence="3" type="primary">fadB5</name>
    <name evidence="3" type="ORF">AMYX_28410</name>
</gene>
<dbReference type="InterPro" id="IPR011032">
    <property type="entry name" value="GroES-like_sf"/>
</dbReference>